<evidence type="ECO:0000256" key="15">
    <source>
        <dbReference type="ARBA" id="ARBA00059547"/>
    </source>
</evidence>
<reference evidence="21" key="1">
    <citation type="submission" date="2025-08" db="UniProtKB">
        <authorList>
            <consortium name="RefSeq"/>
        </authorList>
    </citation>
    <scope>IDENTIFICATION</scope>
</reference>
<feature type="domain" description="C2H2-type" evidence="19">
    <location>
        <begin position="265"/>
        <end position="297"/>
    </location>
</feature>
<protein>
    <recommendedName>
        <fullName evidence="16">Zinc finger protein 281</fullName>
    </recommendedName>
</protein>
<dbReference type="GO" id="GO:0030154">
    <property type="term" value="P:cell differentiation"/>
    <property type="evidence" value="ECO:0007669"/>
    <property type="project" value="UniProtKB-KW"/>
</dbReference>
<dbReference type="GO" id="GO:0000978">
    <property type="term" value="F:RNA polymerase II cis-regulatory region sequence-specific DNA binding"/>
    <property type="evidence" value="ECO:0007669"/>
    <property type="project" value="UniProtKB-ARBA"/>
</dbReference>
<evidence type="ECO:0000256" key="3">
    <source>
        <dbReference type="ARBA" id="ARBA00022491"/>
    </source>
</evidence>
<dbReference type="GO" id="GO:0005634">
    <property type="term" value="C:nucleus"/>
    <property type="evidence" value="ECO:0007669"/>
    <property type="project" value="UniProtKB-SubCell"/>
</dbReference>
<evidence type="ECO:0000256" key="6">
    <source>
        <dbReference type="ARBA" id="ARBA00022737"/>
    </source>
</evidence>
<feature type="region of interest" description="Disordered" evidence="18">
    <location>
        <begin position="373"/>
        <end position="431"/>
    </location>
</feature>
<evidence type="ECO:0000256" key="9">
    <source>
        <dbReference type="ARBA" id="ARBA00022833"/>
    </source>
</evidence>
<feature type="compositionally biased region" description="Polar residues" evidence="18">
    <location>
        <begin position="375"/>
        <end position="396"/>
    </location>
</feature>
<keyword evidence="13" id="KW-0804">Transcription</keyword>
<keyword evidence="8" id="KW-0221">Differentiation</keyword>
<keyword evidence="4" id="KW-1017">Isopeptide bond</keyword>
<feature type="domain" description="C2H2-type" evidence="19">
    <location>
        <begin position="181"/>
        <end position="208"/>
    </location>
</feature>
<feature type="compositionally biased region" description="Low complexity" evidence="18">
    <location>
        <begin position="685"/>
        <end position="699"/>
    </location>
</feature>
<dbReference type="AlphaFoldDB" id="A0A6J2VF72"/>
<feature type="compositionally biased region" description="Low complexity" evidence="18">
    <location>
        <begin position="660"/>
        <end position="677"/>
    </location>
</feature>
<sequence>MSIIQDKLGNEFLRNGGMDSNFPPSMIMFSHLPPVTSFTRLTSQPVMSDLPQEMILKKERDSPDHTGSFLHSMGIKQEKLTELDYRLPLYGGGGATGGKSTEMLDMSLGGHQNMLLHDLSLSNQFSGRLGKDPKESTTRKGKRTNGEGPEGKSRRKRGDSAKSMMLDGDGGGGLSPNSKPHICEHCHAAFRSSYHLRRHVLIHTGERPFRCSQCNMSFIQKYLLQRHEKIHSGEKPFGCDQCNMRFIQKYHMERHKRTHSGEKPYKCDTCQQYFSRTDRLLKHKRACVEAIKKGLEPGMLDLGDEELGQGSYLFTQGNTSAPGRKRGKSKSAGEGGERRRKKATATATGGGGGGGVQMPRGLSLQNYSVEMPTASGVSSSAEDGLSGTTMQNQQGCTPKLVFKKGGRKNQDKNLLSMGNEASSTSGLHGQKLHTHKTTSMDLSGSGGMDSMTLLQASGGSKQGGTSSNYDDAMQFLKKRRYLHAANSSGGGVDYGAGVAHLPAQQTVIQGGIGGEPTLALLDTSPLVSIDIKQDKSGIPDEVLQSLLDHYTHKSDGSHHDVTFDLPDQHHVDLQPASATPELVGPHEGSPINSGDKTVVMNEYSKFLLQTLERTSHSSSFSLGPSGPFPSLLSSSSSPASTLFTDKHVYTTSPLDCGFGQSVPSPLQPSSSSSLSKSHFGMLVGAPSPSHPSSTASQQSFHLSSLEPTTHQQLTPSQELTEQLDKQHSPPYPLTAQELTNGSSQKDQQSKNDRSSGSGSSGGNSSSVSNGSVYTLASPPELAPLEPSKEVDLRSTYQIENFAQAFGSQFKSGRRTPLGYSSDPRVGDVDHRASRTPVSEFSGYTSLLADVSEPASSGSKTPTSQSYR</sequence>
<feature type="region of interest" description="Disordered" evidence="18">
    <location>
        <begin position="848"/>
        <end position="867"/>
    </location>
</feature>
<dbReference type="GeneID" id="115813069"/>
<dbReference type="InParanoid" id="A0A6J2VF72"/>
<feature type="domain" description="C2H2-type" evidence="19">
    <location>
        <begin position="209"/>
        <end position="236"/>
    </location>
</feature>
<keyword evidence="20" id="KW-1185">Reference proteome</keyword>
<keyword evidence="10" id="KW-0832">Ubl conjugation</keyword>
<evidence type="ECO:0000256" key="12">
    <source>
        <dbReference type="ARBA" id="ARBA00023125"/>
    </source>
</evidence>
<dbReference type="Gene3D" id="3.30.160.60">
    <property type="entry name" value="Classic Zinc Finger"/>
    <property type="match status" value="4"/>
</dbReference>
<feature type="compositionally biased region" description="Polar residues" evidence="18">
    <location>
        <begin position="736"/>
        <end position="746"/>
    </location>
</feature>
<keyword evidence="11" id="KW-0805">Transcription regulation</keyword>
<feature type="region of interest" description="Disordered" evidence="18">
    <location>
        <begin position="124"/>
        <end position="174"/>
    </location>
</feature>
<dbReference type="FunFam" id="3.30.160.60:FF:000313">
    <property type="entry name" value="Zinc finger protein 281"/>
    <property type="match status" value="1"/>
</dbReference>
<dbReference type="PROSITE" id="PS50157">
    <property type="entry name" value="ZINC_FINGER_C2H2_2"/>
    <property type="match status" value="4"/>
</dbReference>
<evidence type="ECO:0000256" key="11">
    <source>
        <dbReference type="ARBA" id="ARBA00023015"/>
    </source>
</evidence>
<evidence type="ECO:0000256" key="7">
    <source>
        <dbReference type="ARBA" id="ARBA00022771"/>
    </source>
</evidence>
<comment type="similarity">
    <text evidence="2">Belongs to the krueppel C2H2-type zinc-finger protein family.</text>
</comment>
<evidence type="ECO:0000256" key="1">
    <source>
        <dbReference type="ARBA" id="ARBA00004123"/>
    </source>
</evidence>
<evidence type="ECO:0000256" key="16">
    <source>
        <dbReference type="ARBA" id="ARBA00067216"/>
    </source>
</evidence>
<feature type="compositionally biased region" description="Basic and acidic residues" evidence="18">
    <location>
        <begin position="129"/>
        <end position="138"/>
    </location>
</feature>
<comment type="subcellular location">
    <subcellularLocation>
        <location evidence="1">Nucleus</location>
    </subcellularLocation>
</comment>
<gene>
    <name evidence="21" type="primary">znf281b</name>
</gene>
<keyword evidence="9" id="KW-0862">Zinc</keyword>
<evidence type="ECO:0000256" key="13">
    <source>
        <dbReference type="ARBA" id="ARBA00023163"/>
    </source>
</evidence>
<feature type="compositionally biased region" description="Low complexity" evidence="18">
    <location>
        <begin position="754"/>
        <end position="784"/>
    </location>
</feature>
<evidence type="ECO:0000313" key="21">
    <source>
        <dbReference type="RefSeq" id="XP_030631520.1"/>
    </source>
</evidence>
<evidence type="ECO:0000256" key="17">
    <source>
        <dbReference type="PROSITE-ProRule" id="PRU00042"/>
    </source>
</evidence>
<dbReference type="InterPro" id="IPR013087">
    <property type="entry name" value="Znf_C2H2_type"/>
</dbReference>
<dbReference type="PANTHER" id="PTHR23235:SF155">
    <property type="entry name" value="EARLY GROWTH RESPONSE 4-RELATED"/>
    <property type="match status" value="1"/>
</dbReference>
<organism evidence="20 21">
    <name type="scientific">Chanos chanos</name>
    <name type="common">Milkfish</name>
    <name type="synonym">Mugil chanos</name>
    <dbReference type="NCBI Taxonomy" id="29144"/>
    <lineage>
        <taxon>Eukaryota</taxon>
        <taxon>Metazoa</taxon>
        <taxon>Chordata</taxon>
        <taxon>Craniata</taxon>
        <taxon>Vertebrata</taxon>
        <taxon>Euteleostomi</taxon>
        <taxon>Actinopterygii</taxon>
        <taxon>Neopterygii</taxon>
        <taxon>Teleostei</taxon>
        <taxon>Ostariophysi</taxon>
        <taxon>Gonorynchiformes</taxon>
        <taxon>Chanidae</taxon>
        <taxon>Chanos</taxon>
    </lineage>
</organism>
<keyword evidence="3" id="KW-0678">Repressor</keyword>
<feature type="region of interest" description="Disordered" evidence="18">
    <location>
        <begin position="313"/>
        <end position="360"/>
    </location>
</feature>
<feature type="compositionally biased region" description="Polar residues" evidence="18">
    <location>
        <begin position="700"/>
        <end position="720"/>
    </location>
</feature>
<dbReference type="RefSeq" id="XP_030631520.1">
    <property type="nucleotide sequence ID" value="XM_030775660.1"/>
</dbReference>
<evidence type="ECO:0000256" key="2">
    <source>
        <dbReference type="ARBA" id="ARBA00006991"/>
    </source>
</evidence>
<evidence type="ECO:0000256" key="5">
    <source>
        <dbReference type="ARBA" id="ARBA00022723"/>
    </source>
</evidence>
<proteinExistence type="inferred from homology"/>
<keyword evidence="6" id="KW-0677">Repeat</keyword>
<evidence type="ECO:0000256" key="10">
    <source>
        <dbReference type="ARBA" id="ARBA00022843"/>
    </source>
</evidence>
<accession>A0A6J2VF72</accession>
<dbReference type="Proteomes" id="UP000504632">
    <property type="component" value="Chromosome 5"/>
</dbReference>
<keyword evidence="5" id="KW-0479">Metal-binding</keyword>
<feature type="domain" description="C2H2-type" evidence="19">
    <location>
        <begin position="237"/>
        <end position="264"/>
    </location>
</feature>
<dbReference type="FunCoup" id="A0A6J2VF72">
    <property type="interactions" value="913"/>
</dbReference>
<keyword evidence="12" id="KW-0238">DNA-binding</keyword>
<dbReference type="PANTHER" id="PTHR23235">
    <property type="entry name" value="KRUEPPEL-LIKE TRANSCRIPTION FACTOR"/>
    <property type="match status" value="1"/>
</dbReference>
<dbReference type="CTD" id="503523"/>
<dbReference type="SUPFAM" id="SSF57667">
    <property type="entry name" value="beta-beta-alpha zinc fingers"/>
    <property type="match status" value="2"/>
</dbReference>
<feature type="region of interest" description="Disordered" evidence="18">
    <location>
        <begin position="660"/>
        <end position="784"/>
    </location>
</feature>
<evidence type="ECO:0000259" key="19">
    <source>
        <dbReference type="PROSITE" id="PS50157"/>
    </source>
</evidence>
<dbReference type="FunFam" id="3.30.160.60:FF:000067">
    <property type="entry name" value="Vascular endothelial zinc finger 1"/>
    <property type="match status" value="1"/>
</dbReference>
<dbReference type="PROSITE" id="PS00028">
    <property type="entry name" value="ZINC_FINGER_C2H2_1"/>
    <property type="match status" value="3"/>
</dbReference>
<dbReference type="FunFam" id="3.30.160.60:FF:000042">
    <property type="entry name" value="Zinc finger protein 148"/>
    <property type="match status" value="2"/>
</dbReference>
<evidence type="ECO:0000256" key="4">
    <source>
        <dbReference type="ARBA" id="ARBA00022499"/>
    </source>
</evidence>
<evidence type="ECO:0000256" key="8">
    <source>
        <dbReference type="ARBA" id="ARBA00022782"/>
    </source>
</evidence>
<evidence type="ECO:0000256" key="18">
    <source>
        <dbReference type="SAM" id="MobiDB-lite"/>
    </source>
</evidence>
<feature type="compositionally biased region" description="Polar residues" evidence="18">
    <location>
        <begin position="853"/>
        <end position="867"/>
    </location>
</feature>
<keyword evidence="14" id="KW-0539">Nucleus</keyword>
<dbReference type="GO" id="GO:0001227">
    <property type="term" value="F:DNA-binding transcription repressor activity, RNA polymerase II-specific"/>
    <property type="evidence" value="ECO:0007669"/>
    <property type="project" value="UniProtKB-ARBA"/>
</dbReference>
<name>A0A6J2VF72_CHACN</name>
<dbReference type="GO" id="GO:0008270">
    <property type="term" value="F:zinc ion binding"/>
    <property type="evidence" value="ECO:0007669"/>
    <property type="project" value="UniProtKB-KW"/>
</dbReference>
<comment type="function">
    <text evidence="15">Transcription repressor that plays a role in regulation of embryonic stem cells (ESCs) differentiation. Required for ESCs differentiation and acts by mediating autorepression of NANOG in ESCs: binds to the NANOG promoter and promotes association of NANOG protein to its own promoter and recruits the NuRD complex, which deacetylates histones. Not required for establishement and maintenance of ESCs. Represses the transcription of a number of genes including GAST, ODC1 and VIM. Binds to the G-rich box in the enhancer region of these genes.</text>
</comment>
<evidence type="ECO:0000256" key="14">
    <source>
        <dbReference type="ARBA" id="ARBA00023242"/>
    </source>
</evidence>
<dbReference type="OrthoDB" id="9899552at2759"/>
<feature type="region of interest" description="Disordered" evidence="18">
    <location>
        <begin position="807"/>
        <end position="836"/>
    </location>
</feature>
<keyword evidence="7 17" id="KW-0863">Zinc-finger</keyword>
<dbReference type="Pfam" id="PF00096">
    <property type="entry name" value="zf-C2H2"/>
    <property type="match status" value="2"/>
</dbReference>
<evidence type="ECO:0000313" key="20">
    <source>
        <dbReference type="Proteomes" id="UP000504632"/>
    </source>
</evidence>
<dbReference type="SMART" id="SM00355">
    <property type="entry name" value="ZnF_C2H2"/>
    <property type="match status" value="4"/>
</dbReference>
<dbReference type="InterPro" id="IPR036236">
    <property type="entry name" value="Znf_C2H2_sf"/>
</dbReference>